<feature type="compositionally biased region" description="Pro residues" evidence="1">
    <location>
        <begin position="151"/>
        <end position="164"/>
    </location>
</feature>
<accession>A0A370KXV0</accession>
<dbReference type="Pfam" id="PF13181">
    <property type="entry name" value="TPR_8"/>
    <property type="match status" value="1"/>
</dbReference>
<keyword evidence="3" id="KW-1185">Reference proteome</keyword>
<gene>
    <name evidence="2" type="ORF">DWE98_27820</name>
</gene>
<reference evidence="3" key="1">
    <citation type="submission" date="2018-07" db="EMBL/GenBank/DDBJ databases">
        <authorList>
            <person name="Safronova V.I."/>
            <person name="Chirak E.R."/>
            <person name="Sazanova A.L."/>
        </authorList>
    </citation>
    <scope>NUCLEOTIDE SEQUENCE [LARGE SCALE GENOMIC DNA]</scope>
    <source>
        <strain evidence="3">RCAM04685</strain>
    </source>
</reference>
<feature type="region of interest" description="Disordered" evidence="1">
    <location>
        <begin position="123"/>
        <end position="164"/>
    </location>
</feature>
<organism evidence="2 3">
    <name type="scientific">Bosea caraganae</name>
    <dbReference type="NCBI Taxonomy" id="2763117"/>
    <lineage>
        <taxon>Bacteria</taxon>
        <taxon>Pseudomonadati</taxon>
        <taxon>Pseudomonadota</taxon>
        <taxon>Alphaproteobacteria</taxon>
        <taxon>Hyphomicrobiales</taxon>
        <taxon>Boseaceae</taxon>
        <taxon>Bosea</taxon>
    </lineage>
</organism>
<name>A0A370KXV0_9HYPH</name>
<dbReference type="Gene3D" id="1.25.40.10">
    <property type="entry name" value="Tetratricopeptide repeat domain"/>
    <property type="match status" value="1"/>
</dbReference>
<dbReference type="AlphaFoldDB" id="A0A370KXV0"/>
<proteinExistence type="predicted"/>
<dbReference type="EMBL" id="QQTP01000027">
    <property type="protein sequence ID" value="RDJ19825.1"/>
    <property type="molecule type" value="Genomic_DNA"/>
</dbReference>
<dbReference type="OrthoDB" id="100177at2"/>
<dbReference type="SUPFAM" id="SSF48452">
    <property type="entry name" value="TPR-like"/>
    <property type="match status" value="1"/>
</dbReference>
<evidence type="ECO:0000256" key="1">
    <source>
        <dbReference type="SAM" id="MobiDB-lite"/>
    </source>
</evidence>
<evidence type="ECO:0000313" key="3">
    <source>
        <dbReference type="Proteomes" id="UP000255207"/>
    </source>
</evidence>
<dbReference type="Proteomes" id="UP000255207">
    <property type="component" value="Unassembled WGS sequence"/>
</dbReference>
<comment type="caution">
    <text evidence="2">The sequence shown here is derived from an EMBL/GenBank/DDBJ whole genome shotgun (WGS) entry which is preliminary data.</text>
</comment>
<dbReference type="InterPro" id="IPR011990">
    <property type="entry name" value="TPR-like_helical_dom_sf"/>
</dbReference>
<protein>
    <submittedName>
        <fullName evidence="2">Tetratricopeptide repeat protein</fullName>
    </submittedName>
</protein>
<sequence>MTAAKPALDTDSKRAALENLLAHPGFRVSQRNKNFLRFVVEESLAGRGDRIKAYTIAVDVFGRGADFDGMLDPVVRIEAGRLRQALTNYYAEHGQSERIHISLPRGGYEPTFVVIGDQDAAPHYRAEPTAPGGVEDPHRGAQTPQTWSDQPPEPAYPAPAPLPPQAPQRWWEVGLSAPAALARRVAGAISPRAARGTTRSPLVLAARVHALSADAPTVALSRTLSQSLPAAIARFEGLTVVAARPDQQDRDLIASTLSREPQSRRIYLVVASVKVDERGARALWQLTDGRTQSILWSGTTDAPFARNTSTSPEDEIAQMIARGIASSGAAISSFELRAIPSPLPPGYPCVTCARDYITNPTNEQRKQLVRCLEVTVAQSPEHAEAWAMLAYVQVDESRVNVGDPEASRAALARAEVAAARAEALAPYSAMTQQAISTVAFQNGNLGRFEAAGRRAIEINPSDPNLQVHFANRLFFLGRYDESMSMLHQVIDSRPTPMPTDSMAIIHHFYLRREYREALALAAKANMSRYYTYWIIVAAAHGQLGNRQAAEDALKRLLELRPNYGAIMQADFRIRRFREDTIEHVADGLRKAGLAIA</sequence>
<dbReference type="RefSeq" id="WP_114832633.1">
    <property type="nucleotide sequence ID" value="NZ_QQTO01000009.1"/>
</dbReference>
<evidence type="ECO:0000313" key="2">
    <source>
        <dbReference type="EMBL" id="RDJ19825.1"/>
    </source>
</evidence>
<dbReference type="InterPro" id="IPR019734">
    <property type="entry name" value="TPR_rpt"/>
</dbReference>